<reference evidence="3 4" key="1">
    <citation type="journal article" date="2014" name="Nat. Commun.">
        <title>Multiple recent horizontal transfers of a large genomic region in cheese making fungi.</title>
        <authorList>
            <person name="Cheeseman K."/>
            <person name="Ropars J."/>
            <person name="Renault P."/>
            <person name="Dupont J."/>
            <person name="Gouzy J."/>
            <person name="Branca A."/>
            <person name="Abraham A.L."/>
            <person name="Ceppi M."/>
            <person name="Conseiller E."/>
            <person name="Debuchy R."/>
            <person name="Malagnac F."/>
            <person name="Goarin A."/>
            <person name="Silar P."/>
            <person name="Lacoste S."/>
            <person name="Sallet E."/>
            <person name="Bensimon A."/>
            <person name="Giraud T."/>
            <person name="Brygoo Y."/>
        </authorList>
    </citation>
    <scope>NUCLEOTIDE SEQUENCE [LARGE SCALE GENOMIC DNA]</scope>
    <source>
        <strain evidence="4">FM 013</strain>
    </source>
</reference>
<accession>A0A0G4NUZ3</accession>
<evidence type="ECO:0000256" key="2">
    <source>
        <dbReference type="SAM" id="SignalP"/>
    </source>
</evidence>
<dbReference type="EMBL" id="HG793134">
    <property type="protein sequence ID" value="CRL17898.1"/>
    <property type="molecule type" value="Genomic_DNA"/>
</dbReference>
<gene>
    <name evidence="3" type="ORF">PCAMFM013_S001g000858</name>
</gene>
<feature type="compositionally biased region" description="Low complexity" evidence="1">
    <location>
        <begin position="100"/>
        <end position="119"/>
    </location>
</feature>
<protein>
    <submittedName>
        <fullName evidence="3">Str. FM013</fullName>
    </submittedName>
</protein>
<organism evidence="3 4">
    <name type="scientific">Penicillium camemberti (strain FM 013)</name>
    <dbReference type="NCBI Taxonomy" id="1429867"/>
    <lineage>
        <taxon>Eukaryota</taxon>
        <taxon>Fungi</taxon>
        <taxon>Dikarya</taxon>
        <taxon>Ascomycota</taxon>
        <taxon>Pezizomycotina</taxon>
        <taxon>Eurotiomycetes</taxon>
        <taxon>Eurotiomycetidae</taxon>
        <taxon>Eurotiales</taxon>
        <taxon>Aspergillaceae</taxon>
        <taxon>Penicillium</taxon>
    </lineage>
</organism>
<sequence length="119" mass="12207">MRFSTALISTLVLPRIALASPVAQVSSSMGAGATTEVEADSKDVALPHENLSNAESSSNDKEKTSVDTASAAKKHTHSATTSANAETSVKPDTSGLDNILSTESSSLRSTASETMSHVS</sequence>
<feature type="compositionally biased region" description="Polar residues" evidence="1">
    <location>
        <begin position="78"/>
        <end position="91"/>
    </location>
</feature>
<keyword evidence="2" id="KW-0732">Signal</keyword>
<keyword evidence="4" id="KW-1185">Reference proteome</keyword>
<name>A0A0G4NUZ3_PENC3</name>
<feature type="region of interest" description="Disordered" evidence="1">
    <location>
        <begin position="23"/>
        <end position="119"/>
    </location>
</feature>
<evidence type="ECO:0000313" key="4">
    <source>
        <dbReference type="Proteomes" id="UP000053732"/>
    </source>
</evidence>
<feature type="signal peptide" evidence="2">
    <location>
        <begin position="1"/>
        <end position="19"/>
    </location>
</feature>
<dbReference type="AlphaFoldDB" id="A0A0G4NUZ3"/>
<proteinExistence type="predicted"/>
<evidence type="ECO:0000313" key="3">
    <source>
        <dbReference type="EMBL" id="CRL17898.1"/>
    </source>
</evidence>
<dbReference type="Proteomes" id="UP000053732">
    <property type="component" value="Unassembled WGS sequence"/>
</dbReference>
<feature type="chain" id="PRO_5005195005" evidence="2">
    <location>
        <begin position="20"/>
        <end position="119"/>
    </location>
</feature>
<evidence type="ECO:0000256" key="1">
    <source>
        <dbReference type="SAM" id="MobiDB-lite"/>
    </source>
</evidence>